<evidence type="ECO:0000259" key="2">
    <source>
        <dbReference type="PROSITE" id="PS50042"/>
    </source>
</evidence>
<dbReference type="InterPro" id="IPR018490">
    <property type="entry name" value="cNMP-bd_dom_sf"/>
</dbReference>
<dbReference type="RefSeq" id="WP_120355440.1">
    <property type="nucleotide sequence ID" value="NZ_RAQO01000007.1"/>
</dbReference>
<dbReference type="CDD" id="cd00038">
    <property type="entry name" value="CAP_ED"/>
    <property type="match status" value="1"/>
</dbReference>
<sequence length="187" mass="21252">MNSFQALLTSISPLSAQTLAQLELILVADGLKKGDFFIREGCVATEIAFLEHGVVRAFYTNKQGKEYNKTFFTAPAIIGSYASLISKKKNSLPQQALSDCSIWRLNYAAIERLSENNAELERLRRKIAERFFVANEKKQLEMALLEAKERYSIFKQEHPGFEDIIPQYHIASYLGISATQLSRIRKN</sequence>
<keyword evidence="1" id="KW-0175">Coiled coil</keyword>
<keyword evidence="4" id="KW-1185">Reference proteome</keyword>
<proteinExistence type="predicted"/>
<dbReference type="AlphaFoldDB" id="A0A420E9R1"/>
<dbReference type="EMBL" id="RAQO01000007">
    <property type="protein sequence ID" value="RKF17415.1"/>
    <property type="molecule type" value="Genomic_DNA"/>
</dbReference>
<dbReference type="Gene3D" id="2.60.120.10">
    <property type="entry name" value="Jelly Rolls"/>
    <property type="match status" value="1"/>
</dbReference>
<dbReference type="Proteomes" id="UP000286482">
    <property type="component" value="Unassembled WGS sequence"/>
</dbReference>
<evidence type="ECO:0000256" key="1">
    <source>
        <dbReference type="SAM" id="Coils"/>
    </source>
</evidence>
<feature type="domain" description="Cyclic nucleotide-binding" evidence="2">
    <location>
        <begin position="10"/>
        <end position="122"/>
    </location>
</feature>
<accession>A0A420E9R1</accession>
<dbReference type="InterPro" id="IPR000595">
    <property type="entry name" value="cNMP-bd_dom"/>
</dbReference>
<gene>
    <name evidence="3" type="ORF">DBZ36_13235</name>
</gene>
<reference evidence="3 4" key="1">
    <citation type="submission" date="2018-09" db="EMBL/GenBank/DDBJ databases">
        <authorList>
            <person name="Wang Z."/>
        </authorList>
    </citation>
    <scope>NUCLEOTIDE SEQUENCE [LARGE SCALE GENOMIC DNA]</scope>
    <source>
        <strain evidence="3 4">ALS 81</strain>
    </source>
</reference>
<dbReference type="Pfam" id="PF00027">
    <property type="entry name" value="cNMP_binding"/>
    <property type="match status" value="1"/>
</dbReference>
<name>A0A420E9R1_9ALTE</name>
<feature type="coiled-coil region" evidence="1">
    <location>
        <begin position="110"/>
        <end position="157"/>
    </location>
</feature>
<comment type="caution">
    <text evidence="3">The sequence shown here is derived from an EMBL/GenBank/DDBJ whole genome shotgun (WGS) entry which is preliminary data.</text>
</comment>
<evidence type="ECO:0000313" key="4">
    <source>
        <dbReference type="Proteomes" id="UP000286482"/>
    </source>
</evidence>
<dbReference type="SUPFAM" id="SSF51206">
    <property type="entry name" value="cAMP-binding domain-like"/>
    <property type="match status" value="1"/>
</dbReference>
<dbReference type="PROSITE" id="PS50042">
    <property type="entry name" value="CNMP_BINDING_3"/>
    <property type="match status" value="1"/>
</dbReference>
<dbReference type="SMART" id="SM00100">
    <property type="entry name" value="cNMP"/>
    <property type="match status" value="1"/>
</dbReference>
<dbReference type="OrthoDB" id="9798104at2"/>
<protein>
    <submittedName>
        <fullName evidence="3">Crp/Fnr family transcriptional regulator</fullName>
    </submittedName>
</protein>
<organism evidence="3 4">
    <name type="scientific">Alginatibacterium sediminis</name>
    <dbReference type="NCBI Taxonomy" id="2164068"/>
    <lineage>
        <taxon>Bacteria</taxon>
        <taxon>Pseudomonadati</taxon>
        <taxon>Pseudomonadota</taxon>
        <taxon>Gammaproteobacteria</taxon>
        <taxon>Alteromonadales</taxon>
        <taxon>Alteromonadaceae</taxon>
        <taxon>Alginatibacterium</taxon>
    </lineage>
</organism>
<evidence type="ECO:0000313" key="3">
    <source>
        <dbReference type="EMBL" id="RKF17415.1"/>
    </source>
</evidence>
<dbReference type="InterPro" id="IPR014710">
    <property type="entry name" value="RmlC-like_jellyroll"/>
</dbReference>